<comment type="caution">
    <text evidence="2">The sequence shown here is derived from an EMBL/GenBank/DDBJ whole genome shotgun (WGS) entry which is preliminary data.</text>
</comment>
<dbReference type="PANTHER" id="PTHR42831">
    <property type="entry name" value="FE-S PROTEIN MATURATION AUXILIARY FACTOR YITW"/>
    <property type="match status" value="1"/>
</dbReference>
<organism evidence="2 3">
    <name type="scientific">Reticulibacter mediterranei</name>
    <dbReference type="NCBI Taxonomy" id="2778369"/>
    <lineage>
        <taxon>Bacteria</taxon>
        <taxon>Bacillati</taxon>
        <taxon>Chloroflexota</taxon>
        <taxon>Ktedonobacteria</taxon>
        <taxon>Ktedonobacterales</taxon>
        <taxon>Reticulibacteraceae</taxon>
        <taxon>Reticulibacter</taxon>
    </lineage>
</organism>
<dbReference type="AlphaFoldDB" id="A0A8J3N6F7"/>
<dbReference type="EMBL" id="BNJK01000001">
    <property type="protein sequence ID" value="GHO97375.1"/>
    <property type="molecule type" value="Genomic_DNA"/>
</dbReference>
<dbReference type="Pfam" id="PF01883">
    <property type="entry name" value="FeS_assembly_P"/>
    <property type="match status" value="1"/>
</dbReference>
<protein>
    <recommendedName>
        <fullName evidence="1">MIP18 family-like domain-containing protein</fullName>
    </recommendedName>
</protein>
<dbReference type="InterPro" id="IPR034904">
    <property type="entry name" value="FSCA_dom_sf"/>
</dbReference>
<dbReference type="SUPFAM" id="SSF117916">
    <property type="entry name" value="Fe-S cluster assembly (FSCA) domain-like"/>
    <property type="match status" value="1"/>
</dbReference>
<reference evidence="2" key="1">
    <citation type="submission" date="2020-10" db="EMBL/GenBank/DDBJ databases">
        <title>Taxonomic study of unclassified bacteria belonging to the class Ktedonobacteria.</title>
        <authorList>
            <person name="Yabe S."/>
            <person name="Wang C.M."/>
            <person name="Zheng Y."/>
            <person name="Sakai Y."/>
            <person name="Cavaletti L."/>
            <person name="Monciardini P."/>
            <person name="Donadio S."/>
        </authorList>
    </citation>
    <scope>NUCLEOTIDE SEQUENCE</scope>
    <source>
        <strain evidence="2">ID150040</strain>
    </source>
</reference>
<proteinExistence type="predicted"/>
<dbReference type="PANTHER" id="PTHR42831:SF1">
    <property type="entry name" value="FE-S PROTEIN MATURATION AUXILIARY FACTOR YITW"/>
    <property type="match status" value="1"/>
</dbReference>
<gene>
    <name evidence="2" type="ORF">KSF_074230</name>
</gene>
<feature type="domain" description="MIP18 family-like" evidence="1">
    <location>
        <begin position="11"/>
        <end position="83"/>
    </location>
</feature>
<dbReference type="RefSeq" id="WP_220207937.1">
    <property type="nucleotide sequence ID" value="NZ_BNJK01000001.1"/>
</dbReference>
<dbReference type="Gene3D" id="3.30.300.130">
    <property type="entry name" value="Fe-S cluster assembly (FSCA)"/>
    <property type="match status" value="1"/>
</dbReference>
<evidence type="ECO:0000313" key="3">
    <source>
        <dbReference type="Proteomes" id="UP000597444"/>
    </source>
</evidence>
<keyword evidence="3" id="KW-1185">Reference proteome</keyword>
<name>A0A8J3N6F7_9CHLR</name>
<sequence>MDTTTLKDTQEQIHQSLYNVYDPELGVNIIDLGLVYGIDLTPDGFVTIRMTLTTPGCPMQQSISEGVGAALQHIPGLTGGEIQLVWEPAWEPGRMTDEGRRQLGFA</sequence>
<dbReference type="InterPro" id="IPR052339">
    <property type="entry name" value="Fe-S_Maturation_MIP18"/>
</dbReference>
<evidence type="ECO:0000259" key="1">
    <source>
        <dbReference type="Pfam" id="PF01883"/>
    </source>
</evidence>
<dbReference type="Proteomes" id="UP000597444">
    <property type="component" value="Unassembled WGS sequence"/>
</dbReference>
<evidence type="ECO:0000313" key="2">
    <source>
        <dbReference type="EMBL" id="GHO97375.1"/>
    </source>
</evidence>
<dbReference type="InterPro" id="IPR002744">
    <property type="entry name" value="MIP18-like"/>
</dbReference>
<accession>A0A8J3N6F7</accession>